<organism evidence="1 2">
    <name type="scientific">Nephila pilipes</name>
    <name type="common">Giant wood spider</name>
    <name type="synonym">Nephila maculata</name>
    <dbReference type="NCBI Taxonomy" id="299642"/>
    <lineage>
        <taxon>Eukaryota</taxon>
        <taxon>Metazoa</taxon>
        <taxon>Ecdysozoa</taxon>
        <taxon>Arthropoda</taxon>
        <taxon>Chelicerata</taxon>
        <taxon>Arachnida</taxon>
        <taxon>Araneae</taxon>
        <taxon>Araneomorphae</taxon>
        <taxon>Entelegynae</taxon>
        <taxon>Araneoidea</taxon>
        <taxon>Nephilidae</taxon>
        <taxon>Nephila</taxon>
    </lineage>
</organism>
<dbReference type="AlphaFoldDB" id="A0A8X6N0L7"/>
<name>A0A8X6N0L7_NEPPI</name>
<reference evidence="1" key="1">
    <citation type="submission" date="2020-08" db="EMBL/GenBank/DDBJ databases">
        <title>Multicomponent nature underlies the extraordinary mechanical properties of spider dragline silk.</title>
        <authorList>
            <person name="Kono N."/>
            <person name="Nakamura H."/>
            <person name="Mori M."/>
            <person name="Yoshida Y."/>
            <person name="Ohtoshi R."/>
            <person name="Malay A.D."/>
            <person name="Moran D.A.P."/>
            <person name="Tomita M."/>
            <person name="Numata K."/>
            <person name="Arakawa K."/>
        </authorList>
    </citation>
    <scope>NUCLEOTIDE SEQUENCE</scope>
</reference>
<dbReference type="EMBL" id="BMAW01099066">
    <property type="protein sequence ID" value="GFS88109.1"/>
    <property type="molecule type" value="Genomic_DNA"/>
</dbReference>
<gene>
    <name evidence="1" type="ORF">NPIL_561611</name>
</gene>
<accession>A0A8X6N0L7</accession>
<evidence type="ECO:0000313" key="2">
    <source>
        <dbReference type="Proteomes" id="UP000887013"/>
    </source>
</evidence>
<keyword evidence="2" id="KW-1185">Reference proteome</keyword>
<protein>
    <submittedName>
        <fullName evidence="1">Uncharacterized protein</fullName>
    </submittedName>
</protein>
<dbReference type="Proteomes" id="UP000887013">
    <property type="component" value="Unassembled WGS sequence"/>
</dbReference>
<comment type="caution">
    <text evidence="1">The sequence shown here is derived from an EMBL/GenBank/DDBJ whole genome shotgun (WGS) entry which is preliminary data.</text>
</comment>
<proteinExistence type="predicted"/>
<evidence type="ECO:0000313" key="1">
    <source>
        <dbReference type="EMBL" id="GFS88109.1"/>
    </source>
</evidence>
<sequence>MTIFYSLLPSRHKKVPFLDRRVMRNGCDTSKRKGIYHLSSSGCPQTTHSSTEGSVIGEPELVLSTSRVAKASQPRRNHLSCTASEAATINQ</sequence>